<comment type="caution">
    <text evidence="1">The sequence shown here is derived from an EMBL/GenBank/DDBJ whole genome shotgun (WGS) entry which is preliminary data.</text>
</comment>
<keyword evidence="2" id="KW-1185">Reference proteome</keyword>
<accession>A0AAU9Y2W2</accession>
<organism evidence="1 2">
    <name type="scientific">Pocillopora meandrina</name>
    <dbReference type="NCBI Taxonomy" id="46732"/>
    <lineage>
        <taxon>Eukaryota</taxon>
        <taxon>Metazoa</taxon>
        <taxon>Cnidaria</taxon>
        <taxon>Anthozoa</taxon>
        <taxon>Hexacorallia</taxon>
        <taxon>Scleractinia</taxon>
        <taxon>Astrocoeniina</taxon>
        <taxon>Pocilloporidae</taxon>
        <taxon>Pocillopora</taxon>
    </lineage>
</organism>
<name>A0AAU9Y2W2_9CNID</name>
<dbReference type="AlphaFoldDB" id="A0AAU9Y2W2"/>
<dbReference type="InterPro" id="IPR012340">
    <property type="entry name" value="NA-bd_OB-fold"/>
</dbReference>
<sequence length="351" mass="39216">MSSKRRNLAGFNMDKPHELTGYLHAVSPVKKSSKSSYFEMLLQTGSDSTVRAICFATKKHDDLKARSSKKSPVKLSNFQMDLKSNTVLMDNKVRIDATKVSFAPKETPQTNNIASLSGVHFQQLITIKAKVTKISGTKKVTTANGEKCKAECFLSDPSGTIPLTLWEDKINEVSEGKTYTFHNVRVIKECKSDKLALGTTMHDCTVSEAEDFIESLPQSVELPDSFTTTEAKVEVIGLLTFGKYLSCLQCHKKVADGSFTAKIIKCGNCNLTQKRDKCITNCFAQVKVSQDDNQFTVTFFQEQIKKVFNILQRPQTLDEEKITEALLDAPILKIKYDNKSKIINEVSPYII</sequence>
<dbReference type="EMBL" id="CALNXJ010000115">
    <property type="protein sequence ID" value="CAH3165272.1"/>
    <property type="molecule type" value="Genomic_DNA"/>
</dbReference>
<dbReference type="SUPFAM" id="SSF50249">
    <property type="entry name" value="Nucleic acid-binding proteins"/>
    <property type="match status" value="2"/>
</dbReference>
<dbReference type="Proteomes" id="UP001159428">
    <property type="component" value="Unassembled WGS sequence"/>
</dbReference>
<dbReference type="Gene3D" id="2.40.50.140">
    <property type="entry name" value="Nucleic acid-binding proteins"/>
    <property type="match status" value="1"/>
</dbReference>
<evidence type="ECO:0000313" key="1">
    <source>
        <dbReference type="EMBL" id="CAH3165272.1"/>
    </source>
</evidence>
<protein>
    <submittedName>
        <fullName evidence="1">Uncharacterized protein</fullName>
    </submittedName>
</protein>
<evidence type="ECO:0000313" key="2">
    <source>
        <dbReference type="Proteomes" id="UP001159428"/>
    </source>
</evidence>
<gene>
    <name evidence="1" type="ORF">PMEA_00003410</name>
</gene>
<proteinExistence type="predicted"/>
<reference evidence="1 2" key="1">
    <citation type="submission" date="2022-05" db="EMBL/GenBank/DDBJ databases">
        <authorList>
            <consortium name="Genoscope - CEA"/>
            <person name="William W."/>
        </authorList>
    </citation>
    <scope>NUCLEOTIDE SEQUENCE [LARGE SCALE GENOMIC DNA]</scope>
</reference>